<feature type="coiled-coil region" evidence="1">
    <location>
        <begin position="326"/>
        <end position="372"/>
    </location>
</feature>
<keyword evidence="4" id="KW-1185">Reference proteome</keyword>
<name>A0ABQ5JVX0_9EUKA</name>
<evidence type="ECO:0000256" key="1">
    <source>
        <dbReference type="SAM" id="Coils"/>
    </source>
</evidence>
<organism evidence="3 4">
    <name type="scientific">Aduncisulcus paluster</name>
    <dbReference type="NCBI Taxonomy" id="2918883"/>
    <lineage>
        <taxon>Eukaryota</taxon>
        <taxon>Metamonada</taxon>
        <taxon>Carpediemonas-like organisms</taxon>
        <taxon>Aduncisulcus</taxon>
    </lineage>
</organism>
<evidence type="ECO:0000313" key="4">
    <source>
        <dbReference type="Proteomes" id="UP001057375"/>
    </source>
</evidence>
<accession>A0ABQ5JVX0</accession>
<proteinExistence type="predicted"/>
<dbReference type="InterPro" id="IPR059029">
    <property type="entry name" value="FAM13A_dom"/>
</dbReference>
<dbReference type="EMBL" id="BQXS01011924">
    <property type="protein sequence ID" value="GKT18225.1"/>
    <property type="molecule type" value="Genomic_DNA"/>
</dbReference>
<sequence length="416" mass="47841">MNQKVLISKNIGISVESNALNHAISSVLFSPDIDFTSLTFSPAQESVESSYDSEIYNDTISDLEQYIHVIEHTPITVIKEEEAPKRFSHTRPSPDALKRTKIQPKSDKYLEMLPFSPFDKFSFENDSSIHDSRKCVEIVYNKFLKDIESMKSTISKADLYKAAFKDRSVLPFGEISMVDEISGISMKNLNKITEYFYLLIQEKPQSIRHLAHNVMFLYLNIVRRHFAANLIKSAHKEHKIKHPSDKTPPAGATFADLDLARREVEKRRRKAGRSSKIMNMTKEQLIADKADVKAVLRSFDDTFKLNFGRLPLRKEKEGLRPLYSIYKQLKQRIVELEKRGKESGRKGREDELSKLKRKKKKVQIELISLKNNYDKRGKTTNTLTIGDIVAQYHAKYADYCAIKSRIETLSSGSVKK</sequence>
<dbReference type="Pfam" id="PF26116">
    <property type="entry name" value="FAM13A"/>
    <property type="match status" value="1"/>
</dbReference>
<comment type="caution">
    <text evidence="3">The sequence shown here is derived from an EMBL/GenBank/DDBJ whole genome shotgun (WGS) entry which is preliminary data.</text>
</comment>
<reference evidence="3" key="1">
    <citation type="submission" date="2022-03" db="EMBL/GenBank/DDBJ databases">
        <title>Draft genome sequence of Aduncisulcus paluster, a free-living microaerophilic Fornicata.</title>
        <authorList>
            <person name="Yuyama I."/>
            <person name="Kume K."/>
            <person name="Tamura T."/>
            <person name="Inagaki Y."/>
            <person name="Hashimoto T."/>
        </authorList>
    </citation>
    <scope>NUCLEOTIDE SEQUENCE</scope>
    <source>
        <strain evidence="3">NY0171</strain>
    </source>
</reference>
<protein>
    <recommendedName>
        <fullName evidence="2">FAM13A-like domain-containing protein</fullName>
    </recommendedName>
</protein>
<evidence type="ECO:0000313" key="3">
    <source>
        <dbReference type="EMBL" id="GKT18225.1"/>
    </source>
</evidence>
<evidence type="ECO:0000259" key="2">
    <source>
        <dbReference type="Pfam" id="PF26116"/>
    </source>
</evidence>
<feature type="domain" description="FAM13A-like" evidence="2">
    <location>
        <begin position="279"/>
        <end position="339"/>
    </location>
</feature>
<keyword evidence="1" id="KW-0175">Coiled coil</keyword>
<gene>
    <name evidence="3" type="ORF">ADUPG1_011267</name>
</gene>
<dbReference type="Proteomes" id="UP001057375">
    <property type="component" value="Unassembled WGS sequence"/>
</dbReference>